<protein>
    <submittedName>
        <fullName evidence="1">Uncharacterized protein</fullName>
    </submittedName>
</protein>
<sequence>MKFEQINNEKKEKEPKIEIISSDLASKKIKDNPFFNKYHWAMADWQEDKLYLPPQSDEAITFAVASHELGHLVKKNRLEPDREDFNTTYKEELRAWELGWDYLTKHLSDYYENKEDVVFLENIKNKIKEKILAITELTKPFYGHNNFDDIKDQRDYFLKTEEGINIKNELDELENFVKDLLIKNNQEKFLSKIDWDKFVAVIRKALIDIEKDNKNS</sequence>
<evidence type="ECO:0000313" key="1">
    <source>
        <dbReference type="EMBL" id="PKM91772.1"/>
    </source>
</evidence>
<dbReference type="AlphaFoldDB" id="A0A2N2EAS4"/>
<dbReference type="Proteomes" id="UP000233517">
    <property type="component" value="Unassembled WGS sequence"/>
</dbReference>
<proteinExistence type="predicted"/>
<dbReference type="EMBL" id="PHAI01000001">
    <property type="protein sequence ID" value="PKM91772.1"/>
    <property type="molecule type" value="Genomic_DNA"/>
</dbReference>
<comment type="caution">
    <text evidence="1">The sequence shown here is derived from an EMBL/GenBank/DDBJ whole genome shotgun (WGS) entry which is preliminary data.</text>
</comment>
<gene>
    <name evidence="1" type="ORF">CVU82_01020</name>
</gene>
<accession>A0A2N2EAS4</accession>
<evidence type="ECO:0000313" key="2">
    <source>
        <dbReference type="Proteomes" id="UP000233517"/>
    </source>
</evidence>
<organism evidence="1 2">
    <name type="scientific">Candidatus Falkowbacteria bacterium HGW-Falkowbacteria-1</name>
    <dbReference type="NCBI Taxonomy" id="2013768"/>
    <lineage>
        <taxon>Bacteria</taxon>
        <taxon>Candidatus Falkowiibacteriota</taxon>
    </lineage>
</organism>
<name>A0A2N2EAS4_9BACT</name>
<reference evidence="1 2" key="1">
    <citation type="journal article" date="2017" name="ISME J.">
        <title>Potential for microbial H2 and metal transformations associated with novel bacteria and archaea in deep terrestrial subsurface sediments.</title>
        <authorList>
            <person name="Hernsdorf A.W."/>
            <person name="Amano Y."/>
            <person name="Miyakawa K."/>
            <person name="Ise K."/>
            <person name="Suzuki Y."/>
            <person name="Anantharaman K."/>
            <person name="Probst A."/>
            <person name="Burstein D."/>
            <person name="Thomas B.C."/>
            <person name="Banfield J.F."/>
        </authorList>
    </citation>
    <scope>NUCLEOTIDE SEQUENCE [LARGE SCALE GENOMIC DNA]</scope>
    <source>
        <strain evidence="1">HGW-Falkowbacteria-1</strain>
    </source>
</reference>